<proteinExistence type="predicted"/>
<dbReference type="PANTHER" id="PTHR40039:SF1">
    <property type="entry name" value="PROTEIN DLTD"/>
    <property type="match status" value="1"/>
</dbReference>
<evidence type="ECO:0000313" key="1">
    <source>
        <dbReference type="EMBL" id="MCU5747034.1"/>
    </source>
</evidence>
<gene>
    <name evidence="1" type="primary">dltD</name>
    <name evidence="1" type="ORF">N9R04_10210</name>
</gene>
<dbReference type="PANTHER" id="PTHR40039">
    <property type="entry name" value="PROTEIN DLTD"/>
    <property type="match status" value="1"/>
</dbReference>
<sequence>MKKYPAIIALVVSAIVFIGFLLTPAQWYKQHWTTSKLEKESVSLTDHVLKGTDIQSAMMRNKNFYPIYGSSELNKNDPFQPAMLLKKNNQNMFYVGKGGSTGLLQTLALGSQYSNLKGKKMTVLISPQWFSKTGMSESNYQGRVSKLQINEIFENEDIPMTVKKRLARRLLDFKDNKDNAFLKGYVKGDTSGHFVNPWQADSLQKIERIKAFKPVKRSPLSKRVAKQSRKNRALEPLEKKAIRYGKQHSKSNEYGIKDPYWKLLKKHKRYISRNHEFKLNSPEFKDLKILTELLDASGADVQYVVLPVNGKWYDHIHMPKDKRYRVYDKIDRIIKKKNPRASIYDMRSEDYTPYVMSDTVHIGWRGWVILSQHIQDHIDGTKKHHQEHKVQD</sequence>
<dbReference type="InterPro" id="IPR006998">
    <property type="entry name" value="DltD"/>
</dbReference>
<dbReference type="Pfam" id="PF04914">
    <property type="entry name" value="DltD"/>
    <property type="match status" value="1"/>
</dbReference>
<accession>A0ABT2QST8</accession>
<reference evidence="1 2" key="1">
    <citation type="journal article" date="2023" name="Int. J. Syst. Evol. Microbiol.">
        <title>Streptococcus sciuri sp. nov., Staphylococcus marylandisciuri sp. nov. and Staphylococcus americanisciuri sp. nov., isolated from faeces of eastern grey squirrel (Sciurus carolinensis).</title>
        <authorList>
            <person name="Volokhov D.V."/>
            <person name="Zagorodnyaya T.A."/>
            <person name="Furtak V.A."/>
            <person name="Nattanmai G."/>
            <person name="Randall L."/>
            <person name="Jose S."/>
            <person name="Gao Y."/>
            <person name="Eisenberg T."/>
            <person name="Delmonte P."/>
            <person name="Blom J."/>
            <person name="Mitchell K.K."/>
        </authorList>
    </citation>
    <scope>NUCLEOTIDE SEQUENCE [LARGE SCALE GENOMIC DNA]</scope>
    <source>
        <strain evidence="1 2">SQ8-PEA</strain>
    </source>
</reference>
<protein>
    <submittedName>
        <fullName evidence="1">D-alanyl-lipoteichoic acid biosynthesis protein DltD</fullName>
    </submittedName>
</protein>
<keyword evidence="2" id="KW-1185">Reference proteome</keyword>
<dbReference type="EMBL" id="JAOPKZ010000019">
    <property type="protein sequence ID" value="MCU5747034.1"/>
    <property type="molecule type" value="Genomic_DNA"/>
</dbReference>
<organism evidence="1 2">
    <name type="scientific">Staphylococcus marylandisciuri</name>
    <dbReference type="NCBI Taxonomy" id="2981529"/>
    <lineage>
        <taxon>Bacteria</taxon>
        <taxon>Bacillati</taxon>
        <taxon>Bacillota</taxon>
        <taxon>Bacilli</taxon>
        <taxon>Bacillales</taxon>
        <taxon>Staphylococcaceae</taxon>
        <taxon>Staphylococcus</taxon>
    </lineage>
</organism>
<comment type="caution">
    <text evidence="1">The sequence shown here is derived from an EMBL/GenBank/DDBJ whole genome shotgun (WGS) entry which is preliminary data.</text>
</comment>
<evidence type="ECO:0000313" key="2">
    <source>
        <dbReference type="Proteomes" id="UP001209553"/>
    </source>
</evidence>
<dbReference type="InterPro" id="IPR023896">
    <property type="entry name" value="LTA_DltD"/>
</dbReference>
<name>A0ABT2QST8_9STAP</name>
<dbReference type="Proteomes" id="UP001209553">
    <property type="component" value="Unassembled WGS sequence"/>
</dbReference>
<dbReference type="NCBIfam" id="TIGR04092">
    <property type="entry name" value="LTA_DltD"/>
    <property type="match status" value="1"/>
</dbReference>
<dbReference type="RefSeq" id="WP_262856742.1">
    <property type="nucleotide sequence ID" value="NZ_JAOPKZ010000019.1"/>
</dbReference>